<dbReference type="Proteomes" id="UP001240589">
    <property type="component" value="Unassembled WGS sequence"/>
</dbReference>
<dbReference type="GO" id="GO:0009279">
    <property type="term" value="C:cell outer membrane"/>
    <property type="evidence" value="ECO:0007669"/>
    <property type="project" value="TreeGrafter"/>
</dbReference>
<proteinExistence type="predicted"/>
<comment type="caution">
    <text evidence="2">The sequence shown here is derived from an EMBL/GenBank/DDBJ whole genome shotgun (WGS) entry which is preliminary data.</text>
</comment>
<dbReference type="PANTHER" id="PTHR30451:SF5">
    <property type="entry name" value="SLR0019 PROTEIN"/>
    <property type="match status" value="1"/>
</dbReference>
<evidence type="ECO:0000256" key="1">
    <source>
        <dbReference type="SAM" id="SignalP"/>
    </source>
</evidence>
<dbReference type="PANTHER" id="PTHR30451">
    <property type="entry name" value="OUTER MEMBRANE USHER PROTEIN"/>
    <property type="match status" value="1"/>
</dbReference>
<accession>A0AAW6Z6K3</accession>
<name>A0AAW6Z6K3_NEIMU</name>
<dbReference type="EMBL" id="JASPBL010000003">
    <property type="protein sequence ID" value="MDK8360775.1"/>
    <property type="molecule type" value="Genomic_DNA"/>
</dbReference>
<dbReference type="Gene3D" id="2.60.40.3110">
    <property type="match status" value="1"/>
</dbReference>
<evidence type="ECO:0000313" key="3">
    <source>
        <dbReference type="Proteomes" id="UP001240589"/>
    </source>
</evidence>
<organism evidence="2 3">
    <name type="scientific">Neisseria mucosa</name>
    <dbReference type="NCBI Taxonomy" id="488"/>
    <lineage>
        <taxon>Bacteria</taxon>
        <taxon>Pseudomonadati</taxon>
        <taxon>Pseudomonadota</taxon>
        <taxon>Betaproteobacteria</taxon>
        <taxon>Neisseriales</taxon>
        <taxon>Neisseriaceae</taxon>
        <taxon>Neisseria</taxon>
    </lineage>
</organism>
<dbReference type="Gene3D" id="2.60.40.2610">
    <property type="entry name" value="Outer membrane usher protein FimD, plug domain"/>
    <property type="match status" value="1"/>
</dbReference>
<reference evidence="2" key="1">
    <citation type="submission" date="2023-05" db="EMBL/GenBank/DDBJ databases">
        <title>Genomic Catalog of Human Bladder Bacteria.</title>
        <authorList>
            <person name="Du J."/>
        </authorList>
    </citation>
    <scope>NUCLEOTIDE SEQUENCE</scope>
    <source>
        <strain evidence="2">UMB7974B</strain>
    </source>
</reference>
<dbReference type="InterPro" id="IPR042186">
    <property type="entry name" value="FimD_plug_dom"/>
</dbReference>
<dbReference type="GO" id="GO:0015473">
    <property type="term" value="F:fimbrial usher porin activity"/>
    <property type="evidence" value="ECO:0007669"/>
    <property type="project" value="InterPro"/>
</dbReference>
<gene>
    <name evidence="2" type="ORF">QP792_00850</name>
</gene>
<evidence type="ECO:0000313" key="2">
    <source>
        <dbReference type="EMBL" id="MDK8360775.1"/>
    </source>
</evidence>
<feature type="chain" id="PRO_5043981113" evidence="1">
    <location>
        <begin position="29"/>
        <end position="822"/>
    </location>
</feature>
<dbReference type="AlphaFoldDB" id="A0AAW6Z6K3"/>
<keyword evidence="1" id="KW-0732">Signal</keyword>
<dbReference type="Pfam" id="PF00577">
    <property type="entry name" value="Usher"/>
    <property type="match status" value="1"/>
</dbReference>
<dbReference type="GO" id="GO:0009297">
    <property type="term" value="P:pilus assembly"/>
    <property type="evidence" value="ECO:0007669"/>
    <property type="project" value="InterPro"/>
</dbReference>
<protein>
    <submittedName>
        <fullName evidence="2">Fimbria/pilus outer membrane usher protein</fullName>
    </submittedName>
</protein>
<feature type="signal peptide" evidence="1">
    <location>
        <begin position="1"/>
        <end position="28"/>
    </location>
</feature>
<dbReference type="InterPro" id="IPR000015">
    <property type="entry name" value="Fimb_usher"/>
</dbReference>
<sequence>MPPHDLRTRLTRLSAALMLCFYALPSPAQDILTQAAPAAYEQAWLTVYPQVKVNGSIRDGIEPFMSRNGVLYARPESLRAYGIALPDAEAAEAGKNGVVPEIQDGASTPGAGVWFELSAIPGLQAKYDAAAQTLDLTAPLEWQPDLKTARIGALQENRYAIAKPGFAAVLNYDANISRNRSGNGTQGVFGEMRLSTPWGYLNHTQFANRSRNKESGSHGNTARLDTYWRTVWPEQGISLTVGDTLTGQIGSWGGTRIGGIKISRTYNTRPWKQTAPLRSYLGKSTLPGTVDLYLDGVKQMSRDIEAGEYELILPPSISGRSNAQVVATDVLGRTVVVDMPLYGGSGLLAKGLNEWSFEAGYVRRDYGIRSAKYQSDPAASGTLRYGVSNTLTAQIHGEAARGYRQAGIAADTVLGSLGQLNLNYAESRFAGKTGRRGSAFFSTQWDRLSFSAGASRTNGQFAELGDTAYGADFFKATRHPATSASASAGWSSDKLGSFSLSYVHSHTEGGPADGVGSFGWSRSFKNRTSLYAGANKNFRNRRELSFHAGLSISLDNGYSTSAGISRNKHNNSYQATLNKTSSGMGSTSWGIGWQQNDNANGSRSNTFNGNIRHQNTYGDGWANVYSQSGNSNWNAGWRGGLVLMGGSLFATRQVNDSFAVVSTGDMADVPIRAGGMPVGKTNRKGLALIPSLSAYQKNTVSVDIAELPLDVQLEHTVAEIAPPERSGMRVEFKIQRTRAATMTLKDAQNQLLPSGGSITAEDGTPAAVTGFDGKTYIENMKEGRNRFTVILPENGGTCTFETNYPETHNPDSIPELGDIICR</sequence>